<proteinExistence type="predicted"/>
<sequence>MPRTLIDPVSSWSKRRVISNILLEPIVDNARLLEYCSLNYVGVKSQTSRACLIRALPCIIFKMMTKTGREPVSPRPQRKVLTTILLGPFVDNARLLEYCSLNYAGVKSQTSWACLIRALPCIISKMMTKREREPVRHGHNVKY</sequence>
<evidence type="ECO:0000313" key="2">
    <source>
        <dbReference type="WBParaSite" id="ACAC_0001437501-mRNA-1"/>
    </source>
</evidence>
<protein>
    <submittedName>
        <fullName evidence="2">RNA-directed DNA polymerase</fullName>
    </submittedName>
</protein>
<organism evidence="1 2">
    <name type="scientific">Angiostrongylus cantonensis</name>
    <name type="common">Rat lungworm</name>
    <dbReference type="NCBI Taxonomy" id="6313"/>
    <lineage>
        <taxon>Eukaryota</taxon>
        <taxon>Metazoa</taxon>
        <taxon>Ecdysozoa</taxon>
        <taxon>Nematoda</taxon>
        <taxon>Chromadorea</taxon>
        <taxon>Rhabditida</taxon>
        <taxon>Rhabditina</taxon>
        <taxon>Rhabditomorpha</taxon>
        <taxon>Strongyloidea</taxon>
        <taxon>Metastrongylidae</taxon>
        <taxon>Angiostrongylus</taxon>
    </lineage>
</organism>
<reference evidence="1" key="1">
    <citation type="submission" date="2012-09" db="EMBL/GenBank/DDBJ databases">
        <authorList>
            <person name="Martin A.A."/>
        </authorList>
    </citation>
    <scope>NUCLEOTIDE SEQUENCE</scope>
</reference>
<dbReference type="Proteomes" id="UP000035642">
    <property type="component" value="Unassembled WGS sequence"/>
</dbReference>
<accession>A0A0K0DRI6</accession>
<reference evidence="2" key="2">
    <citation type="submission" date="2017-02" db="UniProtKB">
        <authorList>
            <consortium name="WormBaseParasite"/>
        </authorList>
    </citation>
    <scope>IDENTIFICATION</scope>
</reference>
<dbReference type="AlphaFoldDB" id="A0A0K0DRI6"/>
<keyword evidence="1" id="KW-1185">Reference proteome</keyword>
<name>A0A0K0DRI6_ANGCA</name>
<evidence type="ECO:0000313" key="1">
    <source>
        <dbReference type="Proteomes" id="UP000035642"/>
    </source>
</evidence>
<dbReference type="WBParaSite" id="ACAC_0001437501-mRNA-1">
    <property type="protein sequence ID" value="ACAC_0001437501-mRNA-1"/>
    <property type="gene ID" value="ACAC_0001437501"/>
</dbReference>